<dbReference type="VEuPathDB" id="PlasmoDB:PVVCY_0100840"/>
<evidence type="ECO:0000313" key="3">
    <source>
        <dbReference type="EMBL" id="VEV54473.1"/>
    </source>
</evidence>
<evidence type="ECO:0000313" key="4">
    <source>
        <dbReference type="Proteomes" id="UP000030681"/>
    </source>
</evidence>
<evidence type="ECO:0000256" key="1">
    <source>
        <dbReference type="SAM" id="Phobius"/>
    </source>
</evidence>
<proteinExistence type="predicted"/>
<dbReference type="EMBL" id="LR215057">
    <property type="protein sequence ID" value="VEV54473.1"/>
    <property type="molecule type" value="Genomic_DNA"/>
</dbReference>
<keyword evidence="1" id="KW-0472">Membrane</keyword>
<gene>
    <name evidence="3" type="ORF">PVVCY_0100840</name>
    <name evidence="2" type="ORF">YYE_04832</name>
</gene>
<feature type="transmembrane region" description="Helical" evidence="1">
    <location>
        <begin position="70"/>
        <end position="88"/>
    </location>
</feature>
<organism evidence="2 4">
    <name type="scientific">Plasmodium vinckei vinckei</name>
    <dbReference type="NCBI Taxonomy" id="54757"/>
    <lineage>
        <taxon>Eukaryota</taxon>
        <taxon>Sar</taxon>
        <taxon>Alveolata</taxon>
        <taxon>Apicomplexa</taxon>
        <taxon>Aconoidasida</taxon>
        <taxon>Haemosporida</taxon>
        <taxon>Plasmodiidae</taxon>
        <taxon>Plasmodium</taxon>
        <taxon>Plasmodium (Vinckeia)</taxon>
    </lineage>
</organism>
<name>A0A081I9G3_PLAVN</name>
<dbReference type="OrthoDB" id="373923at2759"/>
<dbReference type="Proteomes" id="UP000030681">
    <property type="component" value="Unassembled WGS sequence"/>
</dbReference>
<reference evidence="3 5" key="2">
    <citation type="submission" date="2019-01" db="EMBL/GenBank/DDBJ databases">
        <authorList>
            <person name="Ramaprasad A."/>
        </authorList>
    </citation>
    <scope>NUCLEOTIDE SEQUENCE [LARGE SCALE GENOMIC DNA]</scope>
</reference>
<dbReference type="Proteomes" id="UP000290582">
    <property type="component" value="Chromosome PVVCY_01"/>
</dbReference>
<reference evidence="2 4" key="1">
    <citation type="submission" date="2013-02" db="EMBL/GenBank/DDBJ databases">
        <title>The Genome Sequence of Plasmodium vinckei vinckei.</title>
        <authorList>
            <consortium name="The Broad Institute Genome Sequencing Platform"/>
            <consortium name="The Broad Institute Genome Sequencing Center for Infectious Disease"/>
            <person name="Neafsey D."/>
            <person name="Cheeseman I."/>
            <person name="Volkman S."/>
            <person name="Adams J."/>
            <person name="Walker B."/>
            <person name="Young S.K."/>
            <person name="Zeng Q."/>
            <person name="Gargeya S."/>
            <person name="Fitzgerald M."/>
            <person name="Haas B."/>
            <person name="Abouelleil A."/>
            <person name="Alvarado L."/>
            <person name="Arachchi H.M."/>
            <person name="Berlin A.M."/>
            <person name="Chapman S.B."/>
            <person name="Dewar J."/>
            <person name="Goldberg J."/>
            <person name="Griggs A."/>
            <person name="Gujja S."/>
            <person name="Hansen M."/>
            <person name="Howarth C."/>
            <person name="Imamovic A."/>
            <person name="Larimer J."/>
            <person name="McCowan C."/>
            <person name="Murphy C."/>
            <person name="Neiman D."/>
            <person name="Pearson M."/>
            <person name="Priest M."/>
            <person name="Roberts A."/>
            <person name="Saif S."/>
            <person name="Shea T."/>
            <person name="Sisk P."/>
            <person name="Sykes S."/>
            <person name="Wortman J."/>
            <person name="Nusbaum C."/>
            <person name="Birren B."/>
        </authorList>
    </citation>
    <scope>NUCLEOTIDE SEQUENCE [LARGE SCALE GENOMIC DNA]</scope>
    <source>
        <strain evidence="2">Vinckei</strain>
        <strain evidence="4">vinckei</strain>
    </source>
</reference>
<dbReference type="GeneID" id="19963038"/>
<dbReference type="RefSeq" id="XP_008626691.1">
    <property type="nucleotide sequence ID" value="XM_008628469.1"/>
</dbReference>
<evidence type="ECO:0000313" key="2">
    <source>
        <dbReference type="EMBL" id="KEG00321.1"/>
    </source>
</evidence>
<keyword evidence="1" id="KW-0812">Transmembrane</keyword>
<evidence type="ECO:0000313" key="5">
    <source>
        <dbReference type="Proteomes" id="UP000290582"/>
    </source>
</evidence>
<sequence length="106" mass="12557">MDRVKTRFCNYYKGIVNKNNLFQIKNNTNHMNRRYINISPINFTKNNISNNETPNTNNLPKAIRVPIMRFFYGIIAVMAIVPICQSLYETDKYYKENKHLYEKGAT</sequence>
<protein>
    <submittedName>
        <fullName evidence="2">Uncharacterized protein</fullName>
    </submittedName>
</protein>
<dbReference type="EMBL" id="KL446957">
    <property type="protein sequence ID" value="KEG00321.1"/>
    <property type="molecule type" value="Genomic_DNA"/>
</dbReference>
<keyword evidence="1" id="KW-1133">Transmembrane helix</keyword>
<dbReference type="KEGG" id="pvv:PVVCY_0100840"/>
<dbReference type="AlphaFoldDB" id="A0A081I9G3"/>
<accession>A0A081I9G3</accession>